<keyword evidence="4" id="KW-0805">Transcription regulation</keyword>
<dbReference type="GO" id="GO:0008270">
    <property type="term" value="F:zinc ion binding"/>
    <property type="evidence" value="ECO:0007669"/>
    <property type="project" value="UniProtKB-KW"/>
</dbReference>
<evidence type="ECO:0000256" key="4">
    <source>
        <dbReference type="ARBA" id="ARBA00023015"/>
    </source>
</evidence>
<proteinExistence type="predicted"/>
<dbReference type="PANTHER" id="PTHR46481">
    <property type="entry name" value="ZINC FINGER BED DOMAIN-CONTAINING PROTEIN 4"/>
    <property type="match status" value="1"/>
</dbReference>
<dbReference type="GO" id="GO:0003677">
    <property type="term" value="F:DNA binding"/>
    <property type="evidence" value="ECO:0007669"/>
    <property type="project" value="InterPro"/>
</dbReference>
<keyword evidence="3" id="KW-0862">Zinc</keyword>
<dbReference type="InterPro" id="IPR036236">
    <property type="entry name" value="Znf_C2H2_sf"/>
</dbReference>
<feature type="region of interest" description="Disordered" evidence="7">
    <location>
        <begin position="327"/>
        <end position="436"/>
    </location>
</feature>
<evidence type="ECO:0000313" key="10">
    <source>
        <dbReference type="Proteomes" id="UP001177744"/>
    </source>
</evidence>
<keyword evidence="1" id="KW-0479">Metal-binding</keyword>
<dbReference type="Proteomes" id="UP001177744">
    <property type="component" value="Unassembled WGS sequence"/>
</dbReference>
<dbReference type="InterPro" id="IPR003656">
    <property type="entry name" value="Znf_BED"/>
</dbReference>
<evidence type="ECO:0000256" key="1">
    <source>
        <dbReference type="ARBA" id="ARBA00022723"/>
    </source>
</evidence>
<evidence type="ECO:0000256" key="2">
    <source>
        <dbReference type="ARBA" id="ARBA00022771"/>
    </source>
</evidence>
<keyword evidence="5" id="KW-0804">Transcription</keyword>
<sequence>MSRFANRRVQYSSTLYNVAMEAVTESLLFSRSMNSRKKSLAWKHFFISPQDSMKAVCVYCMKEFSCGKNEKDLSTSCLMQHVKRAHTTALIQEEDSVSVLASHFSPALVLPPQPTPFGDLLTEHLQAHLKPGDSLMEDASVLSSSDDVDPTKVVCLHCSRMISRGKKQTNLGSSCLLRHLQRFHGSMLKTTVAKTMLPSSPGITVPECRIVGITVTDNPSIGKMLNEGEHSSVQCFSHTVNFIVNEAIKSQRMVQNLLSIAWKICERVLRSHVAKEKLAELQEYIFATLLDPRYKASLFSEEEAEQYKQDLIRELEMLNFTSVDTLNRNSNHMSRPPMSEEWQSCTARTGPSSSSHMQPAPVQQAAAGLAAHPHPRSSNRKCTSLPPEEQQPCKQSVSHPRSSSYARSRHLYKEHQPSKQHAPVQEAAASRPASPI</sequence>
<dbReference type="InterPro" id="IPR052035">
    <property type="entry name" value="ZnF_BED_domain_contain"/>
</dbReference>
<gene>
    <name evidence="9" type="ORF">QTO34_000699</name>
</gene>
<evidence type="ECO:0000256" key="7">
    <source>
        <dbReference type="SAM" id="MobiDB-lite"/>
    </source>
</evidence>
<evidence type="ECO:0000256" key="5">
    <source>
        <dbReference type="ARBA" id="ARBA00023163"/>
    </source>
</evidence>
<dbReference type="SUPFAM" id="SSF57667">
    <property type="entry name" value="beta-beta-alpha zinc fingers"/>
    <property type="match status" value="1"/>
</dbReference>
<accession>A0AA40IBW8</accession>
<name>A0AA40IBW8_CNENI</name>
<evidence type="ECO:0000313" key="9">
    <source>
        <dbReference type="EMBL" id="KAK1346839.1"/>
    </source>
</evidence>
<dbReference type="PROSITE" id="PS50808">
    <property type="entry name" value="ZF_BED"/>
    <property type="match status" value="1"/>
</dbReference>
<feature type="compositionally biased region" description="Polar residues" evidence="7">
    <location>
        <begin position="341"/>
        <end position="355"/>
    </location>
</feature>
<feature type="domain" description="BED-type" evidence="8">
    <location>
        <begin position="36"/>
        <end position="93"/>
    </location>
</feature>
<dbReference type="SMART" id="SM00614">
    <property type="entry name" value="ZnF_BED"/>
    <property type="match status" value="2"/>
</dbReference>
<keyword evidence="2 6" id="KW-0863">Zinc-finger</keyword>
<feature type="compositionally biased region" description="Low complexity" evidence="7">
    <location>
        <begin position="356"/>
        <end position="372"/>
    </location>
</feature>
<evidence type="ECO:0000259" key="8">
    <source>
        <dbReference type="PROSITE" id="PS50808"/>
    </source>
</evidence>
<keyword evidence="10" id="KW-1185">Reference proteome</keyword>
<dbReference type="AlphaFoldDB" id="A0AA40IBW8"/>
<comment type="caution">
    <text evidence="9">The sequence shown here is derived from an EMBL/GenBank/DDBJ whole genome shotgun (WGS) entry which is preliminary data.</text>
</comment>
<protein>
    <recommendedName>
        <fullName evidence="8">BED-type domain-containing protein</fullName>
    </recommendedName>
</protein>
<dbReference type="Pfam" id="PF02892">
    <property type="entry name" value="zf-BED"/>
    <property type="match status" value="2"/>
</dbReference>
<reference evidence="9" key="1">
    <citation type="submission" date="2023-06" db="EMBL/GenBank/DDBJ databases">
        <title>Reference genome for the Northern bat (Eptesicus nilssonii), a most northern bat species.</title>
        <authorList>
            <person name="Laine V.N."/>
            <person name="Pulliainen A.T."/>
            <person name="Lilley T.M."/>
        </authorList>
    </citation>
    <scope>NUCLEOTIDE SEQUENCE</scope>
    <source>
        <strain evidence="9">BLF_Eptnil</strain>
        <tissue evidence="9">Kidney</tissue>
    </source>
</reference>
<dbReference type="PANTHER" id="PTHR46481:SF4">
    <property type="entry name" value="ZINC FINGER BED DOMAIN-CONTAINING PROTEIN 4"/>
    <property type="match status" value="1"/>
</dbReference>
<feature type="compositionally biased region" description="Polar residues" evidence="7">
    <location>
        <begin position="392"/>
        <end position="406"/>
    </location>
</feature>
<organism evidence="9 10">
    <name type="scientific">Cnephaeus nilssonii</name>
    <name type="common">Northern bat</name>
    <name type="synonym">Eptesicus nilssonii</name>
    <dbReference type="NCBI Taxonomy" id="3371016"/>
    <lineage>
        <taxon>Eukaryota</taxon>
        <taxon>Metazoa</taxon>
        <taxon>Chordata</taxon>
        <taxon>Craniata</taxon>
        <taxon>Vertebrata</taxon>
        <taxon>Euteleostomi</taxon>
        <taxon>Mammalia</taxon>
        <taxon>Eutheria</taxon>
        <taxon>Laurasiatheria</taxon>
        <taxon>Chiroptera</taxon>
        <taxon>Yangochiroptera</taxon>
        <taxon>Vespertilionidae</taxon>
        <taxon>Cnephaeus</taxon>
    </lineage>
</organism>
<evidence type="ECO:0000256" key="6">
    <source>
        <dbReference type="PROSITE-ProRule" id="PRU00027"/>
    </source>
</evidence>
<dbReference type="EMBL" id="JAULJE010000001">
    <property type="protein sequence ID" value="KAK1346839.1"/>
    <property type="molecule type" value="Genomic_DNA"/>
</dbReference>
<evidence type="ECO:0000256" key="3">
    <source>
        <dbReference type="ARBA" id="ARBA00022833"/>
    </source>
</evidence>